<reference evidence="2" key="1">
    <citation type="journal article" date="2020" name="Nat. Genet.">
        <title>Genomic diversifications of five Gossypium allopolyploid species and their impact on cotton improvement.</title>
        <authorList>
            <person name="Chen Z.J."/>
            <person name="Sreedasyam A."/>
            <person name="Ando A."/>
            <person name="Song Q."/>
            <person name="De Santiago L.M."/>
            <person name="Hulse-Kemp A.M."/>
            <person name="Ding M."/>
            <person name="Ye W."/>
            <person name="Kirkbride R.C."/>
            <person name="Jenkins J."/>
            <person name="Plott C."/>
            <person name="Lovell J."/>
            <person name="Lin Y.M."/>
            <person name="Vaughn R."/>
            <person name="Liu B."/>
            <person name="Simpson S."/>
            <person name="Scheffler B.E."/>
            <person name="Wen L."/>
            <person name="Saski C.A."/>
            <person name="Grover C.E."/>
            <person name="Hu G."/>
            <person name="Conover J.L."/>
            <person name="Carlson J.W."/>
            <person name="Shu S."/>
            <person name="Boston L.B."/>
            <person name="Williams M."/>
            <person name="Peterson D.G."/>
            <person name="McGee K."/>
            <person name="Jones D.C."/>
            <person name="Wendel J.F."/>
            <person name="Stelly D.M."/>
            <person name="Grimwood J."/>
            <person name="Schmutz J."/>
        </authorList>
    </citation>
    <scope>NUCLEOTIDE SEQUENCE [LARGE SCALE GENOMIC DNA]</scope>
    <source>
        <strain evidence="2">cv. TM-1</strain>
    </source>
</reference>
<dbReference type="GeneID" id="107946110"/>
<evidence type="ECO:0000313" key="3">
    <source>
        <dbReference type="RefSeq" id="XP_040962794.1"/>
    </source>
</evidence>
<keyword evidence="2" id="KW-1185">Reference proteome</keyword>
<proteinExistence type="predicted"/>
<name>A0ABM3B6W3_GOSHI</name>
<dbReference type="RefSeq" id="XP_040962794.1">
    <property type="nucleotide sequence ID" value="XM_041106860.1"/>
</dbReference>
<dbReference type="Proteomes" id="UP000818029">
    <property type="component" value="Chromosome D12"/>
</dbReference>
<feature type="domain" description="Transposase MuDR plant" evidence="1">
    <location>
        <begin position="182"/>
        <end position="234"/>
    </location>
</feature>
<accession>A0ABM3B6W3</accession>
<evidence type="ECO:0000259" key="1">
    <source>
        <dbReference type="Pfam" id="PF03108"/>
    </source>
</evidence>
<evidence type="ECO:0000313" key="2">
    <source>
        <dbReference type="Proteomes" id="UP000818029"/>
    </source>
</evidence>
<reference evidence="3" key="2">
    <citation type="submission" date="2025-08" db="UniProtKB">
        <authorList>
            <consortium name="RefSeq"/>
        </authorList>
    </citation>
    <scope>IDENTIFICATION</scope>
</reference>
<organism evidence="2 3">
    <name type="scientific">Gossypium hirsutum</name>
    <name type="common">Upland cotton</name>
    <name type="synonym">Gossypium mexicanum</name>
    <dbReference type="NCBI Taxonomy" id="3635"/>
    <lineage>
        <taxon>Eukaryota</taxon>
        <taxon>Viridiplantae</taxon>
        <taxon>Streptophyta</taxon>
        <taxon>Embryophyta</taxon>
        <taxon>Tracheophyta</taxon>
        <taxon>Spermatophyta</taxon>
        <taxon>Magnoliopsida</taxon>
        <taxon>eudicotyledons</taxon>
        <taxon>Gunneridae</taxon>
        <taxon>Pentapetalae</taxon>
        <taxon>rosids</taxon>
        <taxon>malvids</taxon>
        <taxon>Malvales</taxon>
        <taxon>Malvaceae</taxon>
        <taxon>Malvoideae</taxon>
        <taxon>Gossypium</taxon>
    </lineage>
</organism>
<dbReference type="InterPro" id="IPR004332">
    <property type="entry name" value="Transposase_MuDR"/>
</dbReference>
<protein>
    <recommendedName>
        <fullName evidence="1">Transposase MuDR plant domain-containing protein</fullName>
    </recommendedName>
</protein>
<sequence>MELVDDKDVETMIALYCGNESNKNAPIHLFAELANMEQNEDANAYGEEHGAQEPCMVTPISYVDSESTIGGISINLNITYDIDVVGDDGYDGSDHCDQEVDSNNDLDVDDIPNDIDDEDVNNDRNINASSVGNQMRRIMIHNNLGPHILVIDPDAVHVAEFPEYPEILPAHRLAINSDYEELFVGQRFESKEECVFAIKRYSMNITVDYKVIVSKPTVYIRECWKAAKGCNWRV</sequence>
<gene>
    <name evidence="3" type="primary">LOC107946110</name>
</gene>
<dbReference type="Pfam" id="PF03108">
    <property type="entry name" value="DBD_Tnp_Mut"/>
    <property type="match status" value="1"/>
</dbReference>